<comment type="caution">
    <text evidence="2">The sequence shown here is derived from an EMBL/GenBank/DDBJ whole genome shotgun (WGS) entry which is preliminary data.</text>
</comment>
<accession>A0A3M5VY02</accession>
<organism evidence="2 3">
    <name type="scientific">Pseudomonas syringae pv. avii</name>
    <dbReference type="NCBI Taxonomy" id="663959"/>
    <lineage>
        <taxon>Bacteria</taxon>
        <taxon>Pseudomonadati</taxon>
        <taxon>Pseudomonadota</taxon>
        <taxon>Gammaproteobacteria</taxon>
        <taxon>Pseudomonadales</taxon>
        <taxon>Pseudomonadaceae</taxon>
        <taxon>Pseudomonas</taxon>
        <taxon>Pseudomonas syringae</taxon>
    </lineage>
</organism>
<evidence type="ECO:0000313" key="3">
    <source>
        <dbReference type="Proteomes" id="UP000280395"/>
    </source>
</evidence>
<sequence length="55" mass="5968">MLANNVNDNAGILVNRAVITFFASKLAPTKAGRFPAPKGRQKKARWGGGLDMQRL</sequence>
<feature type="compositionally biased region" description="Gly residues" evidence="1">
    <location>
        <begin position="46"/>
        <end position="55"/>
    </location>
</feature>
<dbReference type="RefSeq" id="WP_155717093.1">
    <property type="nucleotide sequence ID" value="NZ_RBUA01000336.1"/>
</dbReference>
<name>A0A3M5VY02_PSESX</name>
<reference evidence="2 3" key="1">
    <citation type="submission" date="2018-08" db="EMBL/GenBank/DDBJ databases">
        <title>Recombination of ecologically and evolutionarily significant loci maintains genetic cohesion in the Pseudomonas syringae species complex.</title>
        <authorList>
            <person name="Dillon M."/>
            <person name="Thakur S."/>
            <person name="Almeida R.N.D."/>
            <person name="Weir B.S."/>
            <person name="Guttman D.S."/>
        </authorList>
    </citation>
    <scope>NUCLEOTIDE SEQUENCE [LARGE SCALE GENOMIC DNA]</scope>
    <source>
        <strain evidence="2 3">ICMP 14479</strain>
    </source>
</reference>
<dbReference type="GeneID" id="99639792"/>
<gene>
    <name evidence="2" type="ORF">ALP29_02495</name>
</gene>
<dbReference type="EMBL" id="RBUA01000336">
    <property type="protein sequence ID" value="RMU62503.1"/>
    <property type="molecule type" value="Genomic_DNA"/>
</dbReference>
<dbReference type="AlphaFoldDB" id="A0A3M5VY02"/>
<feature type="region of interest" description="Disordered" evidence="1">
    <location>
        <begin position="30"/>
        <end position="55"/>
    </location>
</feature>
<protein>
    <submittedName>
        <fullName evidence="2">Uncharacterized protein</fullName>
    </submittedName>
</protein>
<dbReference type="Proteomes" id="UP000280395">
    <property type="component" value="Unassembled WGS sequence"/>
</dbReference>
<evidence type="ECO:0000313" key="2">
    <source>
        <dbReference type="EMBL" id="RMU62503.1"/>
    </source>
</evidence>
<evidence type="ECO:0000256" key="1">
    <source>
        <dbReference type="SAM" id="MobiDB-lite"/>
    </source>
</evidence>
<proteinExistence type="predicted"/>